<dbReference type="AlphaFoldDB" id="A0A9P9YTG7"/>
<keyword evidence="2" id="KW-0812">Transmembrane</keyword>
<dbReference type="CDD" id="cd00084">
    <property type="entry name" value="HMG-box_SF"/>
    <property type="match status" value="2"/>
</dbReference>
<evidence type="ECO:0000313" key="3">
    <source>
        <dbReference type="EMBL" id="KAI8042583.1"/>
    </source>
</evidence>
<evidence type="ECO:0000313" key="4">
    <source>
        <dbReference type="Proteomes" id="UP001059596"/>
    </source>
</evidence>
<comment type="caution">
    <text evidence="3">The sequence shown here is derived from an EMBL/GenBank/DDBJ whole genome shotgun (WGS) entry which is preliminary data.</text>
</comment>
<dbReference type="Proteomes" id="UP001059596">
    <property type="component" value="Unassembled WGS sequence"/>
</dbReference>
<organism evidence="3 4">
    <name type="scientific">Drosophila gunungcola</name>
    <name type="common">fruit fly</name>
    <dbReference type="NCBI Taxonomy" id="103775"/>
    <lineage>
        <taxon>Eukaryota</taxon>
        <taxon>Metazoa</taxon>
        <taxon>Ecdysozoa</taxon>
        <taxon>Arthropoda</taxon>
        <taxon>Hexapoda</taxon>
        <taxon>Insecta</taxon>
        <taxon>Pterygota</taxon>
        <taxon>Neoptera</taxon>
        <taxon>Endopterygota</taxon>
        <taxon>Diptera</taxon>
        <taxon>Brachycera</taxon>
        <taxon>Muscomorpha</taxon>
        <taxon>Ephydroidea</taxon>
        <taxon>Drosophilidae</taxon>
        <taxon>Drosophila</taxon>
        <taxon>Sophophora</taxon>
    </lineage>
</organism>
<dbReference type="InterPro" id="IPR036910">
    <property type="entry name" value="HMG_box_dom_sf"/>
</dbReference>
<dbReference type="EMBL" id="JAMKOV010000002">
    <property type="protein sequence ID" value="KAI8042583.1"/>
    <property type="molecule type" value="Genomic_DNA"/>
</dbReference>
<dbReference type="Pfam" id="PF06382">
    <property type="entry name" value="Protamine_like"/>
    <property type="match status" value="1"/>
</dbReference>
<evidence type="ECO:0000256" key="2">
    <source>
        <dbReference type="SAM" id="Phobius"/>
    </source>
</evidence>
<proteinExistence type="predicted"/>
<dbReference type="GO" id="GO:0005634">
    <property type="term" value="C:nucleus"/>
    <property type="evidence" value="ECO:0007669"/>
    <property type="project" value="UniProtKB-ARBA"/>
</dbReference>
<dbReference type="SUPFAM" id="SSF47095">
    <property type="entry name" value="HMG-box"/>
    <property type="match status" value="2"/>
</dbReference>
<feature type="region of interest" description="Disordered" evidence="1">
    <location>
        <begin position="94"/>
        <end position="113"/>
    </location>
</feature>
<protein>
    <recommendedName>
        <fullName evidence="5">HMG box domain-containing protein</fullName>
    </recommendedName>
</protein>
<feature type="transmembrane region" description="Helical" evidence="2">
    <location>
        <begin position="330"/>
        <end position="355"/>
    </location>
</feature>
<keyword evidence="2" id="KW-0472">Membrane</keyword>
<keyword evidence="2" id="KW-1133">Transmembrane helix</keyword>
<evidence type="ECO:0000256" key="1">
    <source>
        <dbReference type="SAM" id="MobiDB-lite"/>
    </source>
</evidence>
<gene>
    <name evidence="3" type="ORF">M5D96_003896</name>
</gene>
<sequence length="395" mass="45084">MSFTKSEEVGENQSMSNGSLVKNGFFNYLRDFCQRNSAMSWPEIAREGARSWRHLSEEEKSHYQIMSSTDTAIVAMHMDNEMCNHPMGRMGGGMKEGKSCAKPSTARARQKKSCSMQRRKMACGKPKIRAVCFKPRKAACAKPRKSACAKPRKAACSKPRKSACARPRKSECESNCTKPGPVTNNGYLNFVREFRKRNCDLKPQELIAKAARAWQNLSEENKNRYRRMRSIHPLKKDALLIILHNFLLYYVINMFKHLAQASVDSDGPVNTFYYVPLVYEESVAVGSQRRWHEVLRSTSWQFFEVLFRHHLALLLPFNLALLVPRCKLAFISTLVLVSNFLMFVCFVSAICQLVVAHGHAHSLRLLTILALGPACQVLVVCRLLCRMWLSRWIVV</sequence>
<dbReference type="GO" id="GO:0035092">
    <property type="term" value="P:sperm DNA condensation"/>
    <property type="evidence" value="ECO:0007669"/>
    <property type="project" value="InterPro"/>
</dbReference>
<evidence type="ECO:0008006" key="5">
    <source>
        <dbReference type="Google" id="ProtNLM"/>
    </source>
</evidence>
<reference evidence="3" key="1">
    <citation type="journal article" date="2023" name="Genome Biol. Evol.">
        <title>Long-read-based Genome Assembly of Drosophila gunungcola Reveals Fewer Chemosensory Genes in Flower-breeding Species.</title>
        <authorList>
            <person name="Negi A."/>
            <person name="Liao B.Y."/>
            <person name="Yeh S.D."/>
        </authorList>
    </citation>
    <scope>NUCLEOTIDE SEQUENCE</scope>
    <source>
        <strain evidence="3">Sukarami</strain>
    </source>
</reference>
<dbReference type="InterPro" id="IPR024460">
    <property type="entry name" value="Protamine-like"/>
</dbReference>
<keyword evidence="4" id="KW-1185">Reference proteome</keyword>
<feature type="transmembrane region" description="Helical" evidence="2">
    <location>
        <begin position="361"/>
        <end position="385"/>
    </location>
</feature>
<accession>A0A9P9YTG7</accession>
<feature type="transmembrane region" description="Helical" evidence="2">
    <location>
        <begin position="234"/>
        <end position="252"/>
    </location>
</feature>
<dbReference type="Gene3D" id="1.10.30.10">
    <property type="entry name" value="High mobility group box domain"/>
    <property type="match status" value="2"/>
</dbReference>
<name>A0A9P9YTG7_9MUSC</name>